<feature type="region of interest" description="Disordered" evidence="1">
    <location>
        <begin position="1"/>
        <end position="25"/>
    </location>
</feature>
<gene>
    <name evidence="3" type="ORF">PBAH0796_LOCUS18247</name>
</gene>
<evidence type="ECO:0000313" key="3">
    <source>
        <dbReference type="EMBL" id="CAD8367157.1"/>
    </source>
</evidence>
<dbReference type="AlphaFoldDB" id="A0A7S0AL23"/>
<feature type="domain" description="N-acetyltransferase" evidence="2">
    <location>
        <begin position="160"/>
        <end position="314"/>
    </location>
</feature>
<proteinExistence type="predicted"/>
<feature type="region of interest" description="Disordered" evidence="1">
    <location>
        <begin position="77"/>
        <end position="102"/>
    </location>
</feature>
<dbReference type="Pfam" id="PF13508">
    <property type="entry name" value="Acetyltransf_7"/>
    <property type="match status" value="1"/>
</dbReference>
<dbReference type="InterPro" id="IPR000182">
    <property type="entry name" value="GNAT_dom"/>
</dbReference>
<feature type="compositionally biased region" description="Basic and acidic residues" evidence="1">
    <location>
        <begin position="1"/>
        <end position="15"/>
    </location>
</feature>
<sequence length="324" mass="35722">MAAGDRHIVHKEEVKPQQGGPRARNLRKKLAEIAALERRCQEVGTAVLSEEQHAKLLRGAELELELQQLEEASVPPVPEVAQPPAPHAATQQRSEEKATAKTGLSIDGACRSKSARWENDPVAVEVVAPSPKASRGPVFEFVENLQPLSAAVQRSAWLRGLVKEVLELSLDAFEENTLEMVTKRARWKLTLIVRSGGPSKSEAQEVLGVVVPVPALIGFVIYRLRPELESVSIAKLAVMPEFRRQGHGCRLVEWCVHLARRAPGISRIALSSLPEAVCFYQRLGFRKYDVNLDQSCGPNEDLVEGQVYMEKSVRGGRGARRRSG</sequence>
<dbReference type="CDD" id="cd04301">
    <property type="entry name" value="NAT_SF"/>
    <property type="match status" value="1"/>
</dbReference>
<dbReference type="PROSITE" id="PS51186">
    <property type="entry name" value="GNAT"/>
    <property type="match status" value="1"/>
</dbReference>
<dbReference type="Gene3D" id="3.40.630.30">
    <property type="match status" value="1"/>
</dbReference>
<dbReference type="SUPFAM" id="SSF55729">
    <property type="entry name" value="Acyl-CoA N-acyltransferases (Nat)"/>
    <property type="match status" value="1"/>
</dbReference>
<accession>A0A7S0AL23</accession>
<dbReference type="EMBL" id="HBEG01029910">
    <property type="protein sequence ID" value="CAD8367157.1"/>
    <property type="molecule type" value="Transcribed_RNA"/>
</dbReference>
<feature type="compositionally biased region" description="Pro residues" evidence="1">
    <location>
        <begin position="77"/>
        <end position="86"/>
    </location>
</feature>
<dbReference type="InterPro" id="IPR016181">
    <property type="entry name" value="Acyl_CoA_acyltransferase"/>
</dbReference>
<name>A0A7S0AL23_9DINO</name>
<reference evidence="3" key="1">
    <citation type="submission" date="2021-01" db="EMBL/GenBank/DDBJ databases">
        <authorList>
            <person name="Corre E."/>
            <person name="Pelletier E."/>
            <person name="Niang G."/>
            <person name="Scheremetjew M."/>
            <person name="Finn R."/>
            <person name="Kale V."/>
            <person name="Holt S."/>
            <person name="Cochrane G."/>
            <person name="Meng A."/>
            <person name="Brown T."/>
            <person name="Cohen L."/>
        </authorList>
    </citation>
    <scope>NUCLEOTIDE SEQUENCE</scope>
    <source>
        <strain evidence="3">Pbaha01</strain>
    </source>
</reference>
<organism evidence="3">
    <name type="scientific">Pyrodinium bahamense</name>
    <dbReference type="NCBI Taxonomy" id="73915"/>
    <lineage>
        <taxon>Eukaryota</taxon>
        <taxon>Sar</taxon>
        <taxon>Alveolata</taxon>
        <taxon>Dinophyceae</taxon>
        <taxon>Gonyaulacales</taxon>
        <taxon>Pyrocystaceae</taxon>
        <taxon>Pyrodinium</taxon>
    </lineage>
</organism>
<dbReference type="GO" id="GO:0016747">
    <property type="term" value="F:acyltransferase activity, transferring groups other than amino-acyl groups"/>
    <property type="evidence" value="ECO:0007669"/>
    <property type="project" value="InterPro"/>
</dbReference>
<protein>
    <recommendedName>
        <fullName evidence="2">N-acetyltransferase domain-containing protein</fullName>
    </recommendedName>
</protein>
<evidence type="ECO:0000256" key="1">
    <source>
        <dbReference type="SAM" id="MobiDB-lite"/>
    </source>
</evidence>
<evidence type="ECO:0000259" key="2">
    <source>
        <dbReference type="PROSITE" id="PS51186"/>
    </source>
</evidence>